<accession>A0AAD6V625</accession>
<dbReference type="SMART" id="SM00220">
    <property type="entry name" value="S_TKc"/>
    <property type="match status" value="1"/>
</dbReference>
<dbReference type="EMBL" id="JARJCW010000052">
    <property type="protein sequence ID" value="KAJ7203112.1"/>
    <property type="molecule type" value="Genomic_DNA"/>
</dbReference>
<dbReference type="InterPro" id="IPR011009">
    <property type="entry name" value="Kinase-like_dom_sf"/>
</dbReference>
<keyword evidence="1" id="KW-0808">Transferase</keyword>
<keyword evidence="3 6" id="KW-0418">Kinase</keyword>
<dbReference type="AlphaFoldDB" id="A0AAD6V625"/>
<comment type="caution">
    <text evidence="6">The sequence shown here is derived from an EMBL/GenBank/DDBJ whole genome shotgun (WGS) entry which is preliminary data.</text>
</comment>
<organism evidence="6 7">
    <name type="scientific">Mycena pura</name>
    <dbReference type="NCBI Taxonomy" id="153505"/>
    <lineage>
        <taxon>Eukaryota</taxon>
        <taxon>Fungi</taxon>
        <taxon>Dikarya</taxon>
        <taxon>Basidiomycota</taxon>
        <taxon>Agaricomycotina</taxon>
        <taxon>Agaricomycetes</taxon>
        <taxon>Agaricomycetidae</taxon>
        <taxon>Agaricales</taxon>
        <taxon>Marasmiineae</taxon>
        <taxon>Mycenaceae</taxon>
        <taxon>Mycena</taxon>
    </lineage>
</organism>
<name>A0AAD6V625_9AGAR</name>
<evidence type="ECO:0000259" key="5">
    <source>
        <dbReference type="PROSITE" id="PS50011"/>
    </source>
</evidence>
<keyword evidence="7" id="KW-1185">Reference proteome</keyword>
<reference evidence="6" key="1">
    <citation type="submission" date="2023-03" db="EMBL/GenBank/DDBJ databases">
        <title>Massive genome expansion in bonnet fungi (Mycena s.s.) driven by repeated elements and novel gene families across ecological guilds.</title>
        <authorList>
            <consortium name="Lawrence Berkeley National Laboratory"/>
            <person name="Harder C.B."/>
            <person name="Miyauchi S."/>
            <person name="Viragh M."/>
            <person name="Kuo A."/>
            <person name="Thoen E."/>
            <person name="Andreopoulos B."/>
            <person name="Lu D."/>
            <person name="Skrede I."/>
            <person name="Drula E."/>
            <person name="Henrissat B."/>
            <person name="Morin E."/>
            <person name="Kohler A."/>
            <person name="Barry K."/>
            <person name="LaButti K."/>
            <person name="Morin E."/>
            <person name="Salamov A."/>
            <person name="Lipzen A."/>
            <person name="Mereny Z."/>
            <person name="Hegedus B."/>
            <person name="Baldrian P."/>
            <person name="Stursova M."/>
            <person name="Weitz H."/>
            <person name="Taylor A."/>
            <person name="Grigoriev I.V."/>
            <person name="Nagy L.G."/>
            <person name="Martin F."/>
            <person name="Kauserud H."/>
        </authorList>
    </citation>
    <scope>NUCLEOTIDE SEQUENCE</scope>
    <source>
        <strain evidence="6">9144</strain>
    </source>
</reference>
<dbReference type="GO" id="GO:0004674">
    <property type="term" value="F:protein serine/threonine kinase activity"/>
    <property type="evidence" value="ECO:0007669"/>
    <property type="project" value="TreeGrafter"/>
</dbReference>
<dbReference type="SUPFAM" id="SSF56112">
    <property type="entry name" value="Protein kinase-like (PK-like)"/>
    <property type="match status" value="1"/>
</dbReference>
<dbReference type="Proteomes" id="UP001219525">
    <property type="component" value="Unassembled WGS sequence"/>
</dbReference>
<sequence length="419" mass="46866">MFKLSAAVPAEAVELAQNAAPCSECGDSVVPLSYLTVWGDNSTESQEPYSGTTLVVIDRHPQVLDSGAILSIWYTRNEHVLDCAENLALQDYQGIDPETLNQARPLNLFILPRIETRPGEHTSVKFTTLPDGSFHLEPLGGPAKEFLEPDSYPSALLLTTIRCTHFLGSTVFLVETSFGRKVLKTARPDNEPAFLETVKFLTALPDVDFFIRPTHEVVNDAGLLRGFLMDYHPASSLWHVLRSFHPDGPNPTLPTAHKGEMPTLSATFMCIPWSVKLAWATDVAAAVAWLHSRNMYWGDLKLENIVLCTDGHCRLIDYAPGSFTPTWSPPEKARRQTESPTSEHDVFSLGLVLWALAEEVPKFNREEEYARAILPWRETSQKWYVQMVDQCLRDQPAGRPSARDIYHTLVSYGDDQSTL</sequence>
<dbReference type="InterPro" id="IPR051681">
    <property type="entry name" value="Ser/Thr_Kinases-Pseudokinases"/>
</dbReference>
<evidence type="ECO:0000313" key="7">
    <source>
        <dbReference type="Proteomes" id="UP001219525"/>
    </source>
</evidence>
<dbReference type="GO" id="GO:0005524">
    <property type="term" value="F:ATP binding"/>
    <property type="evidence" value="ECO:0007669"/>
    <property type="project" value="UniProtKB-KW"/>
</dbReference>
<gene>
    <name evidence="6" type="ORF">GGX14DRAFT_699043</name>
</gene>
<feature type="domain" description="Protein kinase" evidence="5">
    <location>
        <begin position="146"/>
        <end position="410"/>
    </location>
</feature>
<dbReference type="PROSITE" id="PS50011">
    <property type="entry name" value="PROTEIN_KINASE_DOM"/>
    <property type="match status" value="1"/>
</dbReference>
<dbReference type="PANTHER" id="PTHR44329">
    <property type="entry name" value="SERINE/THREONINE-PROTEIN KINASE TNNI3K-RELATED"/>
    <property type="match status" value="1"/>
</dbReference>
<proteinExistence type="predicted"/>
<keyword evidence="4" id="KW-0067">ATP-binding</keyword>
<evidence type="ECO:0000256" key="3">
    <source>
        <dbReference type="ARBA" id="ARBA00022777"/>
    </source>
</evidence>
<dbReference type="PANTHER" id="PTHR44329:SF288">
    <property type="entry name" value="MITOGEN-ACTIVATED PROTEIN KINASE KINASE KINASE 20"/>
    <property type="match status" value="1"/>
</dbReference>
<evidence type="ECO:0000256" key="2">
    <source>
        <dbReference type="ARBA" id="ARBA00022741"/>
    </source>
</evidence>
<evidence type="ECO:0000256" key="1">
    <source>
        <dbReference type="ARBA" id="ARBA00022679"/>
    </source>
</evidence>
<protein>
    <submittedName>
        <fullName evidence="6">Kinase-like domain-containing protein</fullName>
    </submittedName>
</protein>
<keyword evidence="2" id="KW-0547">Nucleotide-binding</keyword>
<dbReference type="InterPro" id="IPR000719">
    <property type="entry name" value="Prot_kinase_dom"/>
</dbReference>
<evidence type="ECO:0000256" key="4">
    <source>
        <dbReference type="ARBA" id="ARBA00022840"/>
    </source>
</evidence>
<evidence type="ECO:0000313" key="6">
    <source>
        <dbReference type="EMBL" id="KAJ7203112.1"/>
    </source>
</evidence>
<dbReference type="Gene3D" id="1.10.510.10">
    <property type="entry name" value="Transferase(Phosphotransferase) domain 1"/>
    <property type="match status" value="1"/>
</dbReference>
<dbReference type="Pfam" id="PF00069">
    <property type="entry name" value="Pkinase"/>
    <property type="match status" value="1"/>
</dbReference>